<protein>
    <submittedName>
        <fullName evidence="2">Uncharacterized protein</fullName>
    </submittedName>
</protein>
<feature type="region of interest" description="Disordered" evidence="1">
    <location>
        <begin position="1"/>
        <end position="28"/>
    </location>
</feature>
<dbReference type="EMBL" id="MK500327">
    <property type="protein sequence ID" value="QBK85531.1"/>
    <property type="molecule type" value="Genomic_DNA"/>
</dbReference>
<accession>A0A481YQP1</accession>
<gene>
    <name evidence="2" type="ORF">LCMAC101_01180</name>
</gene>
<evidence type="ECO:0000256" key="1">
    <source>
        <dbReference type="SAM" id="MobiDB-lite"/>
    </source>
</evidence>
<organism evidence="2">
    <name type="scientific">Marseillevirus LCMAC101</name>
    <dbReference type="NCBI Taxonomy" id="2506602"/>
    <lineage>
        <taxon>Viruses</taxon>
        <taxon>Varidnaviria</taxon>
        <taxon>Bamfordvirae</taxon>
        <taxon>Nucleocytoviricota</taxon>
        <taxon>Megaviricetes</taxon>
        <taxon>Pimascovirales</taxon>
        <taxon>Pimascovirales incertae sedis</taxon>
        <taxon>Marseilleviridae</taxon>
    </lineage>
</organism>
<proteinExistence type="predicted"/>
<evidence type="ECO:0000313" key="2">
    <source>
        <dbReference type="EMBL" id="QBK85531.1"/>
    </source>
</evidence>
<reference evidence="2" key="1">
    <citation type="journal article" date="2019" name="MBio">
        <title>Virus Genomes from Deep Sea Sediments Expand the Ocean Megavirome and Support Independent Origins of Viral Gigantism.</title>
        <authorList>
            <person name="Backstrom D."/>
            <person name="Yutin N."/>
            <person name="Jorgensen S.L."/>
            <person name="Dharamshi J."/>
            <person name="Homa F."/>
            <person name="Zaremba-Niedwiedzka K."/>
            <person name="Spang A."/>
            <person name="Wolf Y.I."/>
            <person name="Koonin E.V."/>
            <person name="Ettema T.J."/>
        </authorList>
    </citation>
    <scope>NUCLEOTIDE SEQUENCE</scope>
</reference>
<sequence>MAEKTEYTDATISGTSEKPEETPPQHVPDFFKNAPDTLHNRVVGFGKHKMLTFQQLATDQKKYINWLFSQTWFNSRYPELYEYLELVGLGPEKTHTLHLKEDVDDITQLCGVQTHNQLQARFTNNEQLLELVKKVLGHDKHEYNIRSVTFEHWCGADIEVLVTQITPIPGMLMNSSTVVNHTLLFELKPSVSDDYPDVLRQIRGQLYSHGIFRKQTGVLDDKITQVLVTQRYDGTTPLEKVKSMYGNVQIVFVV</sequence>
<name>A0A481YQP1_9VIRU</name>